<feature type="compositionally biased region" description="Acidic residues" evidence="1">
    <location>
        <begin position="290"/>
        <end position="300"/>
    </location>
</feature>
<sequence length="397" mass="44490">MAAAVQSPPPPALGSTTSHHLTMDGVGENHLLLKSPDQYRRELMIEYAFAEYSYVITEEEADEIFFKPHWWRDVDAFVKYMQDVNFGTPVAGTTNVALPSTMRLYTDAELDAMEETGDFYPPTPELSPSSSDDDDPDSDSFSAFGEDEFLLEEEEWEEEEEDSSEEEEEPEMIECLDEREEEPLPLYEPISKWAQRRMRNVSSPPPSYDESQAPSYVDGLLAALRQDLNELGLVHHDHEEYQQEPIEQPVEQPEAVEDEPEDEQLDDLSRWLGSLAVPSTPLSASADDAPTTEDEEEEEDVADVQLPLLSPISVMEEAAQAVEVTMQVATPAVVVVRKKESVDSLVFVTAGTHAPPPTPTPTPTPTRRERFDHRVRQAKSMLSRGLKAVCFAPLCDS</sequence>
<dbReference type="EMBL" id="JAPCWZ010000009">
    <property type="protein sequence ID" value="KAK8850979.1"/>
    <property type="molecule type" value="Genomic_DNA"/>
</dbReference>
<feature type="compositionally biased region" description="Acidic residues" evidence="1">
    <location>
        <begin position="254"/>
        <end position="266"/>
    </location>
</feature>
<feature type="region of interest" description="Disordered" evidence="1">
    <location>
        <begin position="350"/>
        <end position="370"/>
    </location>
</feature>
<evidence type="ECO:0000313" key="3">
    <source>
        <dbReference type="Proteomes" id="UP001390339"/>
    </source>
</evidence>
<feature type="region of interest" description="Disordered" evidence="1">
    <location>
        <begin position="115"/>
        <end position="184"/>
    </location>
</feature>
<name>A0ABR2HPJ7_9PEZI</name>
<feature type="compositionally biased region" description="Low complexity" evidence="1">
    <location>
        <begin position="243"/>
        <end position="253"/>
    </location>
</feature>
<organism evidence="2 3">
    <name type="scientific">Apiospora arundinis</name>
    <dbReference type="NCBI Taxonomy" id="335852"/>
    <lineage>
        <taxon>Eukaryota</taxon>
        <taxon>Fungi</taxon>
        <taxon>Dikarya</taxon>
        <taxon>Ascomycota</taxon>
        <taxon>Pezizomycotina</taxon>
        <taxon>Sordariomycetes</taxon>
        <taxon>Xylariomycetidae</taxon>
        <taxon>Amphisphaeriales</taxon>
        <taxon>Apiosporaceae</taxon>
        <taxon>Apiospora</taxon>
    </lineage>
</organism>
<proteinExistence type="predicted"/>
<keyword evidence="3" id="KW-1185">Reference proteome</keyword>
<dbReference type="Proteomes" id="UP001390339">
    <property type="component" value="Unassembled WGS sequence"/>
</dbReference>
<gene>
    <name evidence="2" type="ORF">PGQ11_013458</name>
</gene>
<evidence type="ECO:0000313" key="2">
    <source>
        <dbReference type="EMBL" id="KAK8850979.1"/>
    </source>
</evidence>
<evidence type="ECO:0000256" key="1">
    <source>
        <dbReference type="SAM" id="MobiDB-lite"/>
    </source>
</evidence>
<feature type="region of interest" description="Disordered" evidence="1">
    <location>
        <begin position="1"/>
        <end position="20"/>
    </location>
</feature>
<comment type="caution">
    <text evidence="2">The sequence shown here is derived from an EMBL/GenBank/DDBJ whole genome shotgun (WGS) entry which is preliminary data.</text>
</comment>
<feature type="compositionally biased region" description="Pro residues" evidence="1">
    <location>
        <begin position="354"/>
        <end position="364"/>
    </location>
</feature>
<feature type="compositionally biased region" description="Acidic residues" evidence="1">
    <location>
        <begin position="145"/>
        <end position="183"/>
    </location>
</feature>
<accession>A0ABR2HPJ7</accession>
<protein>
    <submittedName>
        <fullName evidence="2">Uncharacterized protein</fullName>
    </submittedName>
</protein>
<feature type="region of interest" description="Disordered" evidence="1">
    <location>
        <begin position="237"/>
        <end position="300"/>
    </location>
</feature>
<reference evidence="2 3" key="1">
    <citation type="journal article" date="2024" name="IMA Fungus">
        <title>Apiospora arundinis, a panoply of carbohydrate-active enzymes and secondary metabolites.</title>
        <authorList>
            <person name="Sorensen T."/>
            <person name="Petersen C."/>
            <person name="Muurmann A.T."/>
            <person name="Christiansen J.V."/>
            <person name="Brundto M.L."/>
            <person name="Overgaard C.K."/>
            <person name="Boysen A.T."/>
            <person name="Wollenberg R.D."/>
            <person name="Larsen T.O."/>
            <person name="Sorensen J.L."/>
            <person name="Nielsen K.L."/>
            <person name="Sondergaard T.E."/>
        </authorList>
    </citation>
    <scope>NUCLEOTIDE SEQUENCE [LARGE SCALE GENOMIC DNA]</scope>
    <source>
        <strain evidence="2 3">AAU 773</strain>
    </source>
</reference>